<evidence type="ECO:0000256" key="2">
    <source>
        <dbReference type="ARBA" id="ARBA00014024"/>
    </source>
</evidence>
<accession>A0A3A1YRX2</accession>
<evidence type="ECO:0000313" key="5">
    <source>
        <dbReference type="EMBL" id="RIY39124.1"/>
    </source>
</evidence>
<dbReference type="InterPro" id="IPR018900">
    <property type="entry name" value="Curli_CsgE"/>
</dbReference>
<comment type="function">
    <text evidence="1">May be involved in the biogenesis of curli organelles.</text>
</comment>
<feature type="signal peptide" evidence="4">
    <location>
        <begin position="1"/>
        <end position="28"/>
    </location>
</feature>
<reference evidence="5 6" key="1">
    <citation type="submission" date="2017-08" db="EMBL/GenBank/DDBJ databases">
        <title>Pusillimonas indicus sp. nov., a member of the family Alcaligenaceae isolated from surface seawater.</title>
        <authorList>
            <person name="Li J."/>
        </authorList>
    </citation>
    <scope>NUCLEOTIDE SEQUENCE [LARGE SCALE GENOMIC DNA]</scope>
    <source>
        <strain evidence="5 6">L52-1-41</strain>
    </source>
</reference>
<name>A0A3A1YRX2_9BURK</name>
<evidence type="ECO:0000313" key="6">
    <source>
        <dbReference type="Proteomes" id="UP000266206"/>
    </source>
</evidence>
<protein>
    <recommendedName>
        <fullName evidence="2">Curli production assembly/transport component CsgE</fullName>
    </recommendedName>
</protein>
<dbReference type="RefSeq" id="WP_119517022.1">
    <property type="nucleotide sequence ID" value="NZ_NQYH01000021.1"/>
</dbReference>
<feature type="chain" id="PRO_5017404633" description="Curli production assembly/transport component CsgE" evidence="4">
    <location>
        <begin position="29"/>
        <end position="163"/>
    </location>
</feature>
<dbReference type="AlphaFoldDB" id="A0A3A1YRX2"/>
<gene>
    <name evidence="5" type="ORF">CJP73_15435</name>
</gene>
<organism evidence="5 6">
    <name type="scientific">Neopusillimonas maritima</name>
    <dbReference type="NCBI Taxonomy" id="2026239"/>
    <lineage>
        <taxon>Bacteria</taxon>
        <taxon>Pseudomonadati</taxon>
        <taxon>Pseudomonadota</taxon>
        <taxon>Betaproteobacteria</taxon>
        <taxon>Burkholderiales</taxon>
        <taxon>Alcaligenaceae</taxon>
        <taxon>Neopusillimonas</taxon>
    </lineage>
</organism>
<dbReference type="Pfam" id="PF10627">
    <property type="entry name" value="CsgE"/>
    <property type="match status" value="1"/>
</dbReference>
<evidence type="ECO:0000256" key="1">
    <source>
        <dbReference type="ARBA" id="ARBA00003989"/>
    </source>
</evidence>
<dbReference type="OrthoDB" id="6869495at2"/>
<dbReference type="EMBL" id="NQYH01000021">
    <property type="protein sequence ID" value="RIY39124.1"/>
    <property type="molecule type" value="Genomic_DNA"/>
</dbReference>
<evidence type="ECO:0000256" key="4">
    <source>
        <dbReference type="SAM" id="SignalP"/>
    </source>
</evidence>
<proteinExistence type="predicted"/>
<comment type="caution">
    <text evidence="5">The sequence shown here is derived from an EMBL/GenBank/DDBJ whole genome shotgun (WGS) entry which is preliminary data.</text>
</comment>
<keyword evidence="3 4" id="KW-0732">Signal</keyword>
<sequence>MKAAHARLLRSPALLALTLCLAASTAWAANDAPENSNGRLNGSTDAEKESRRLLEDPLTGIVINRTVTVLGKDFYRYFVTAWRHKDGDNRYTLTIYERPSARWGSEIWIEYQRNQMFRIFLSPARQAARKISEEAAEIVHRNIIENEIRKALTQSQDLADEEL</sequence>
<evidence type="ECO:0000256" key="3">
    <source>
        <dbReference type="ARBA" id="ARBA00022729"/>
    </source>
</evidence>
<dbReference type="Proteomes" id="UP000266206">
    <property type="component" value="Unassembled WGS sequence"/>
</dbReference>